<gene>
    <name evidence="1" type="ORF">F4694_002697</name>
</gene>
<reference evidence="2" key="1">
    <citation type="submission" date="2020-07" db="EMBL/GenBank/DDBJ databases">
        <authorList>
            <person name="Partida-Martinez L."/>
            <person name="Huntemann M."/>
            <person name="Clum A."/>
            <person name="Wang J."/>
            <person name="Palaniappan K."/>
            <person name="Ritter S."/>
            <person name="Chen I.-M."/>
            <person name="Stamatis D."/>
            <person name="Reddy T."/>
            <person name="O'Malley R."/>
            <person name="Daum C."/>
            <person name="Shapiro N."/>
            <person name="Ivanova N."/>
            <person name="Kyrpides N."/>
            <person name="Woyke T."/>
        </authorList>
    </citation>
    <scope>NUCLEOTIDE SEQUENCE [LARGE SCALE GENOMIC DNA]</scope>
    <source>
        <strain evidence="2">AT2.8</strain>
    </source>
</reference>
<dbReference type="EMBL" id="JACCBX010000005">
    <property type="protein sequence ID" value="NYE05922.1"/>
    <property type="molecule type" value="Genomic_DNA"/>
</dbReference>
<organism evidence="1 2">
    <name type="scientific">Neobacillus niacini</name>
    <dbReference type="NCBI Taxonomy" id="86668"/>
    <lineage>
        <taxon>Bacteria</taxon>
        <taxon>Bacillati</taxon>
        <taxon>Bacillota</taxon>
        <taxon>Bacilli</taxon>
        <taxon>Bacillales</taxon>
        <taxon>Bacillaceae</taxon>
        <taxon>Neobacillus</taxon>
    </lineage>
</organism>
<comment type="caution">
    <text evidence="1">The sequence shown here is derived from an EMBL/GenBank/DDBJ whole genome shotgun (WGS) entry which is preliminary data.</text>
</comment>
<name>A0A852TAW5_9BACI</name>
<dbReference type="GO" id="GO:0008168">
    <property type="term" value="F:methyltransferase activity"/>
    <property type="evidence" value="ECO:0007669"/>
    <property type="project" value="UniProtKB-KW"/>
</dbReference>
<dbReference type="GO" id="GO:0032259">
    <property type="term" value="P:methylation"/>
    <property type="evidence" value="ECO:0007669"/>
    <property type="project" value="UniProtKB-KW"/>
</dbReference>
<protein>
    <submittedName>
        <fullName evidence="1">Cyclopropane fatty-acyl-phospholipid synthase-like methyltransferase</fullName>
    </submittedName>
</protein>
<proteinExistence type="predicted"/>
<evidence type="ECO:0000313" key="1">
    <source>
        <dbReference type="EMBL" id="NYE05922.1"/>
    </source>
</evidence>
<sequence length="45" mass="5033">MKRWLVSSGTKECYDVGCGHGEFMIQCAKYAKEIVGFTVLIAAKY</sequence>
<accession>A0A852TAW5</accession>
<reference evidence="2" key="2">
    <citation type="submission" date="2020-08" db="EMBL/GenBank/DDBJ databases">
        <title>The Agave Microbiome: Exploring the role of microbial communities in plant adaptations to desert environments.</title>
        <authorList>
            <person name="Partida-Martinez L.P."/>
        </authorList>
    </citation>
    <scope>NUCLEOTIDE SEQUENCE [LARGE SCALE GENOMIC DNA]</scope>
    <source>
        <strain evidence="2">AT2.8</strain>
    </source>
</reference>
<dbReference type="Proteomes" id="UP000548423">
    <property type="component" value="Unassembled WGS sequence"/>
</dbReference>
<evidence type="ECO:0000313" key="2">
    <source>
        <dbReference type="Proteomes" id="UP000548423"/>
    </source>
</evidence>
<dbReference type="AlphaFoldDB" id="A0A852TAW5"/>
<dbReference type="InterPro" id="IPR029063">
    <property type="entry name" value="SAM-dependent_MTases_sf"/>
</dbReference>
<dbReference type="SUPFAM" id="SSF53335">
    <property type="entry name" value="S-adenosyl-L-methionine-dependent methyltransferases"/>
    <property type="match status" value="1"/>
</dbReference>